<dbReference type="SUPFAM" id="SSF47413">
    <property type="entry name" value="lambda repressor-like DNA-binding domains"/>
    <property type="match status" value="3"/>
</dbReference>
<dbReference type="GO" id="GO:0003677">
    <property type="term" value="F:DNA binding"/>
    <property type="evidence" value="ECO:0007669"/>
    <property type="project" value="UniProtKB-KW"/>
</dbReference>
<reference evidence="3" key="1">
    <citation type="journal article" date="2021" name="Proc. Natl. Acad. Sci. U.S.A.">
        <title>A Catalog of Tens of Thousands of Viruses from Human Metagenomes Reveals Hidden Associations with Chronic Diseases.</title>
        <authorList>
            <person name="Tisza M.J."/>
            <person name="Buck C.B."/>
        </authorList>
    </citation>
    <scope>NUCLEOTIDE SEQUENCE</scope>
    <source>
        <strain evidence="3">CtPyh10</strain>
    </source>
</reference>
<feature type="domain" description="HTH cro/C1-type" evidence="2">
    <location>
        <begin position="73"/>
        <end position="126"/>
    </location>
</feature>
<dbReference type="InterPro" id="IPR001387">
    <property type="entry name" value="Cro/C1-type_HTH"/>
</dbReference>
<proteinExistence type="predicted"/>
<dbReference type="PANTHER" id="PTHR46797">
    <property type="entry name" value="HTH-TYPE TRANSCRIPTIONAL REGULATOR"/>
    <property type="match status" value="1"/>
</dbReference>
<sequence length="247" mass="27286">MSDTAAERLRSALDAAHMRPCELAERSGISKSVISRYLSGKYVPKYAAACKMARVLDVDARYLMAESSLGERIRLLRIERGISADALGAQIGKDRANVYRYEAGMSCPAETLSLLASALRTTPEYLMGWTDEAHQPPTSGVPMDLKQRRQELGLTLEEVGEACGVGKSTVRKWETGAIKNMRRDKVLLLAKKLQVDPMMIIDSVDVPSAPSPDERILAAYHAADPIYQQIVLELLESHPKKSTEEIK</sequence>
<dbReference type="PANTHER" id="PTHR46797:SF1">
    <property type="entry name" value="METHYLPHOSPHONATE SYNTHASE"/>
    <property type="match status" value="1"/>
</dbReference>
<evidence type="ECO:0000259" key="2">
    <source>
        <dbReference type="PROSITE" id="PS50943"/>
    </source>
</evidence>
<keyword evidence="1" id="KW-0238">DNA-binding</keyword>
<dbReference type="PROSITE" id="PS50943">
    <property type="entry name" value="HTH_CROC1"/>
    <property type="match status" value="3"/>
</dbReference>
<organism evidence="3">
    <name type="scientific">Siphoviridae sp. ctPyh10</name>
    <dbReference type="NCBI Taxonomy" id="2827865"/>
    <lineage>
        <taxon>Viruses</taxon>
        <taxon>Duplodnaviria</taxon>
        <taxon>Heunggongvirae</taxon>
        <taxon>Uroviricota</taxon>
        <taxon>Caudoviricetes</taxon>
    </lineage>
</organism>
<dbReference type="Gene3D" id="1.10.260.40">
    <property type="entry name" value="lambda repressor-like DNA-binding domains"/>
    <property type="match status" value="3"/>
</dbReference>
<dbReference type="CDD" id="cd00093">
    <property type="entry name" value="HTH_XRE"/>
    <property type="match status" value="3"/>
</dbReference>
<name>A0A8S5SZ94_9CAUD</name>
<dbReference type="GO" id="GO:0003700">
    <property type="term" value="F:DNA-binding transcription factor activity"/>
    <property type="evidence" value="ECO:0007669"/>
    <property type="project" value="TreeGrafter"/>
</dbReference>
<evidence type="ECO:0000256" key="1">
    <source>
        <dbReference type="ARBA" id="ARBA00023125"/>
    </source>
</evidence>
<dbReference type="InterPro" id="IPR050807">
    <property type="entry name" value="TransReg_Diox_bact_type"/>
</dbReference>
<dbReference type="Pfam" id="PF01381">
    <property type="entry name" value="HTH_3"/>
    <property type="match status" value="3"/>
</dbReference>
<dbReference type="InterPro" id="IPR010982">
    <property type="entry name" value="Lambda_DNA-bd_dom_sf"/>
</dbReference>
<feature type="domain" description="HTH cro/C1-type" evidence="2">
    <location>
        <begin position="145"/>
        <end position="200"/>
    </location>
</feature>
<dbReference type="EMBL" id="BK032711">
    <property type="protein sequence ID" value="DAF56278.1"/>
    <property type="molecule type" value="Genomic_DNA"/>
</dbReference>
<dbReference type="SMART" id="SM00530">
    <property type="entry name" value="HTH_XRE"/>
    <property type="match status" value="3"/>
</dbReference>
<feature type="domain" description="HTH cro/C1-type" evidence="2">
    <location>
        <begin position="22"/>
        <end position="63"/>
    </location>
</feature>
<accession>A0A8S5SZ94</accession>
<evidence type="ECO:0000313" key="3">
    <source>
        <dbReference type="EMBL" id="DAF56278.1"/>
    </source>
</evidence>
<protein>
    <submittedName>
        <fullName evidence="3">Repressor protein CI</fullName>
    </submittedName>
</protein>